<keyword evidence="3" id="KW-0808">Transferase</keyword>
<dbReference type="Proteomes" id="UP001056681">
    <property type="component" value="Chromosome"/>
</dbReference>
<evidence type="ECO:0000256" key="3">
    <source>
        <dbReference type="ARBA" id="ARBA00022679"/>
    </source>
</evidence>
<evidence type="ECO:0000256" key="4">
    <source>
        <dbReference type="RuleBase" id="RU362026"/>
    </source>
</evidence>
<dbReference type="InterPro" id="IPR002052">
    <property type="entry name" value="DNA_methylase_N6_adenine_CS"/>
</dbReference>
<dbReference type="InterPro" id="IPR001091">
    <property type="entry name" value="RM_Methyltransferase"/>
</dbReference>
<dbReference type="RefSeq" id="WP_250340109.1">
    <property type="nucleotide sequence ID" value="NZ_CP063231.1"/>
</dbReference>
<dbReference type="Pfam" id="PF01555">
    <property type="entry name" value="N6_N4_Mtase"/>
    <property type="match status" value="2"/>
</dbReference>
<evidence type="ECO:0000259" key="5">
    <source>
        <dbReference type="Pfam" id="PF01555"/>
    </source>
</evidence>
<gene>
    <name evidence="6" type="ORF">IM816_05690</name>
</gene>
<dbReference type="Gene3D" id="3.40.50.150">
    <property type="entry name" value="Vaccinia Virus protein VP39"/>
    <property type="match status" value="1"/>
</dbReference>
<dbReference type="SUPFAM" id="SSF53335">
    <property type="entry name" value="S-adenosyl-L-methionine-dependent methyltransferases"/>
    <property type="match status" value="1"/>
</dbReference>
<accession>A0ABY4T3V7</accession>
<organism evidence="6 7">
    <name type="scientific">Luteibacter flocculans</name>
    <dbReference type="NCBI Taxonomy" id="2780091"/>
    <lineage>
        <taxon>Bacteria</taxon>
        <taxon>Pseudomonadati</taxon>
        <taxon>Pseudomonadota</taxon>
        <taxon>Gammaproteobacteria</taxon>
        <taxon>Lysobacterales</taxon>
        <taxon>Rhodanobacteraceae</taxon>
        <taxon>Luteibacter</taxon>
    </lineage>
</organism>
<evidence type="ECO:0000313" key="6">
    <source>
        <dbReference type="EMBL" id="URL59588.1"/>
    </source>
</evidence>
<feature type="domain" description="DNA methylase N-4/N-6" evidence="5">
    <location>
        <begin position="22"/>
        <end position="126"/>
    </location>
</feature>
<evidence type="ECO:0000256" key="2">
    <source>
        <dbReference type="ARBA" id="ARBA00022603"/>
    </source>
</evidence>
<keyword evidence="7" id="KW-1185">Reference proteome</keyword>
<dbReference type="EC" id="2.1.1.-" evidence="4"/>
<reference evidence="6" key="1">
    <citation type="submission" date="2020-10" db="EMBL/GenBank/DDBJ databases">
        <title>Whole-genome sequence of Luteibacter sp. EIF3.</title>
        <authorList>
            <person name="Friedrich I."/>
            <person name="Hertel R."/>
            <person name="Daniel R."/>
        </authorList>
    </citation>
    <scope>NUCLEOTIDE SEQUENCE</scope>
    <source>
        <strain evidence="6">EIF3</strain>
    </source>
</reference>
<keyword evidence="2" id="KW-0489">Methyltransferase</keyword>
<dbReference type="PROSITE" id="PS00092">
    <property type="entry name" value="N6_MTASE"/>
    <property type="match status" value="1"/>
</dbReference>
<comment type="similarity">
    <text evidence="1 4">Belongs to the N(4)/N(6)-methyltransferase family.</text>
</comment>
<dbReference type="EMBL" id="CP063231">
    <property type="protein sequence ID" value="URL59588.1"/>
    <property type="molecule type" value="Genomic_DNA"/>
</dbReference>
<evidence type="ECO:0000313" key="7">
    <source>
        <dbReference type="Proteomes" id="UP001056681"/>
    </source>
</evidence>
<dbReference type="InterPro" id="IPR002941">
    <property type="entry name" value="DNA_methylase_N4/N6"/>
</dbReference>
<protein>
    <recommendedName>
        <fullName evidence="4">Methyltransferase</fullName>
        <ecNumber evidence="4">2.1.1.-</ecNumber>
    </recommendedName>
</protein>
<evidence type="ECO:0000256" key="1">
    <source>
        <dbReference type="ARBA" id="ARBA00006594"/>
    </source>
</evidence>
<feature type="domain" description="DNA methylase N-4/N-6" evidence="5">
    <location>
        <begin position="296"/>
        <end position="363"/>
    </location>
</feature>
<dbReference type="InterPro" id="IPR029063">
    <property type="entry name" value="SAM-dependent_MTases_sf"/>
</dbReference>
<proteinExistence type="inferred from homology"/>
<sequence>MTMTHYLGDCLEVMRSLPSDSVDAVVTDPPYELGFMGKAWDKSGIAFQVEVWAEVLRLAKPGAFLLAFGGTRTVHRLTCAIEDAGWEIRDSIMWIYGQGFPKSKNGKWGGTACKPAHEPIVMARKPFDGTVAENFAKWGTGGLNIDGCRVEWPGGQPPEIGTPGWGGPSKKLTAAPGQIGETVGRTGPSDLGRWPANVIHDGADEVLAAFPEAPGQQGDLRGQSRKRVSRGIYGDMPVAPDALARKDSGSAARFFYCAKASTKDREAGLDDFERSAAGMVSNTSGQHITRREAGRKLPKRANTHPTVKPTELMRYLCQLVTPFYGTRVVLDPFEGSGSTGRGAALNGFDYIGIDDDPNHIAIARARGTHAERAFDAMRQQAMKLRETA</sequence>
<name>A0ABY4T3V7_9GAMM</name>
<dbReference type="PRINTS" id="PR00508">
    <property type="entry name" value="S21N4MTFRASE"/>
</dbReference>